<evidence type="ECO:0000256" key="1">
    <source>
        <dbReference type="SAM" id="MobiDB-lite"/>
    </source>
</evidence>
<dbReference type="EMBL" id="CADCSY010000122">
    <property type="protein sequence ID" value="CAA9259430.1"/>
    <property type="molecule type" value="Genomic_DNA"/>
</dbReference>
<protein>
    <submittedName>
        <fullName evidence="2">Uncharacterized protein</fullName>
    </submittedName>
</protein>
<feature type="non-terminal residue" evidence="2">
    <location>
        <position position="64"/>
    </location>
</feature>
<accession>A0A6J4IT33</accession>
<dbReference type="AlphaFoldDB" id="A0A6J4IT33"/>
<name>A0A6J4IT33_9ACTN</name>
<feature type="region of interest" description="Disordered" evidence="1">
    <location>
        <begin position="1"/>
        <end position="64"/>
    </location>
</feature>
<proteinExistence type="predicted"/>
<reference evidence="2" key="1">
    <citation type="submission" date="2020-02" db="EMBL/GenBank/DDBJ databases">
        <authorList>
            <person name="Meier V. D."/>
        </authorList>
    </citation>
    <scope>NUCLEOTIDE SEQUENCE</scope>
    <source>
        <strain evidence="2">AVDCRST_MAG20</strain>
    </source>
</reference>
<organism evidence="2">
    <name type="scientific">uncultured Acidimicrobiales bacterium</name>
    <dbReference type="NCBI Taxonomy" id="310071"/>
    <lineage>
        <taxon>Bacteria</taxon>
        <taxon>Bacillati</taxon>
        <taxon>Actinomycetota</taxon>
        <taxon>Acidimicrobiia</taxon>
        <taxon>Acidimicrobiales</taxon>
        <taxon>environmental samples</taxon>
    </lineage>
</organism>
<gene>
    <name evidence="2" type="ORF">AVDCRST_MAG20-2615</name>
</gene>
<sequence>WGLTGPPVRRRPSCRSRTTSAGSPRRCQQGSARPRRPSCRSRTISAGTPRRCERGHGSRSGARA</sequence>
<feature type="non-terminal residue" evidence="2">
    <location>
        <position position="1"/>
    </location>
</feature>
<evidence type="ECO:0000313" key="2">
    <source>
        <dbReference type="EMBL" id="CAA9259430.1"/>
    </source>
</evidence>